<dbReference type="EMBL" id="JANBUY010000185">
    <property type="protein sequence ID" value="KAJ2862118.1"/>
    <property type="molecule type" value="Genomic_DNA"/>
</dbReference>
<dbReference type="AlphaFoldDB" id="A0A9W8M421"/>
<dbReference type="Proteomes" id="UP001140074">
    <property type="component" value="Unassembled WGS sequence"/>
</dbReference>
<feature type="region of interest" description="Disordered" evidence="1">
    <location>
        <begin position="90"/>
        <end position="112"/>
    </location>
</feature>
<gene>
    <name evidence="2" type="ORF">GGH94_004472</name>
</gene>
<organism evidence="2 3">
    <name type="scientific">Coemansia aciculifera</name>
    <dbReference type="NCBI Taxonomy" id="417176"/>
    <lineage>
        <taxon>Eukaryota</taxon>
        <taxon>Fungi</taxon>
        <taxon>Fungi incertae sedis</taxon>
        <taxon>Zoopagomycota</taxon>
        <taxon>Kickxellomycotina</taxon>
        <taxon>Kickxellomycetes</taxon>
        <taxon>Kickxellales</taxon>
        <taxon>Kickxellaceae</taxon>
        <taxon>Coemansia</taxon>
    </lineage>
</organism>
<keyword evidence="3" id="KW-1185">Reference proteome</keyword>
<feature type="region of interest" description="Disordered" evidence="1">
    <location>
        <begin position="1"/>
        <end position="58"/>
    </location>
</feature>
<protein>
    <submittedName>
        <fullName evidence="2">Uncharacterized protein</fullName>
    </submittedName>
</protein>
<sequence length="206" mass="22650">MDSTTERPDTVYYEANSNLEAPATEQLDQPASSNEEKAEQAPVSSLETPTTNQPKPLSRVNSLLAKVKISTEKIAPLARVSSFLAKVGLSTKDPKPLSRDSTSPSNEEPETDGFIALARRFDPLTKEELATDRPSTHSRKSSTCSKEGNITERLVPLLDKGLLDNWDQRTGAIVTFNDGTEGFKLIPKAVAEMEDHLFRTAYQDTL</sequence>
<comment type="caution">
    <text evidence="2">The sequence shown here is derived from an EMBL/GenBank/DDBJ whole genome shotgun (WGS) entry which is preliminary data.</text>
</comment>
<evidence type="ECO:0000256" key="1">
    <source>
        <dbReference type="SAM" id="MobiDB-lite"/>
    </source>
</evidence>
<evidence type="ECO:0000313" key="2">
    <source>
        <dbReference type="EMBL" id="KAJ2862118.1"/>
    </source>
</evidence>
<evidence type="ECO:0000313" key="3">
    <source>
        <dbReference type="Proteomes" id="UP001140074"/>
    </source>
</evidence>
<feature type="compositionally biased region" description="Polar residues" evidence="1">
    <location>
        <begin position="42"/>
        <end position="58"/>
    </location>
</feature>
<reference evidence="2" key="1">
    <citation type="submission" date="2022-07" db="EMBL/GenBank/DDBJ databases">
        <title>Phylogenomic reconstructions and comparative analyses of Kickxellomycotina fungi.</title>
        <authorList>
            <person name="Reynolds N.K."/>
            <person name="Stajich J.E."/>
            <person name="Barry K."/>
            <person name="Grigoriev I.V."/>
            <person name="Crous P."/>
            <person name="Smith M.E."/>
        </authorList>
    </citation>
    <scope>NUCLEOTIDE SEQUENCE</scope>
    <source>
        <strain evidence="2">RSA 476</strain>
    </source>
</reference>
<proteinExistence type="predicted"/>
<accession>A0A9W8M421</accession>
<name>A0A9W8M421_9FUNG</name>